<dbReference type="SFLD" id="SFLDS00003">
    <property type="entry name" value="Haloacid_Dehalogenase"/>
    <property type="match status" value="1"/>
</dbReference>
<proteinExistence type="predicted"/>
<dbReference type="PANTHER" id="PTHR10000">
    <property type="entry name" value="PHOSPHOSERINE PHOSPHATASE"/>
    <property type="match status" value="1"/>
</dbReference>
<dbReference type="GO" id="GO:0005829">
    <property type="term" value="C:cytosol"/>
    <property type="evidence" value="ECO:0007669"/>
    <property type="project" value="TreeGrafter"/>
</dbReference>
<dbReference type="PROSITE" id="PS01229">
    <property type="entry name" value="COF_2"/>
    <property type="match status" value="1"/>
</dbReference>
<dbReference type="Pfam" id="PF08282">
    <property type="entry name" value="Hydrolase_3"/>
    <property type="match status" value="1"/>
</dbReference>
<accession>A0A0R1U7J6</accession>
<evidence type="ECO:0000313" key="1">
    <source>
        <dbReference type="EMBL" id="KRL86930.1"/>
    </source>
</evidence>
<dbReference type="SFLD" id="SFLDG01140">
    <property type="entry name" value="C2.B:_Phosphomannomutase_and_P"/>
    <property type="match status" value="1"/>
</dbReference>
<dbReference type="EMBL" id="AZFJ01000036">
    <property type="protein sequence ID" value="KRL86930.1"/>
    <property type="molecule type" value="Genomic_DNA"/>
</dbReference>
<dbReference type="GO" id="GO:0016791">
    <property type="term" value="F:phosphatase activity"/>
    <property type="evidence" value="ECO:0007669"/>
    <property type="project" value="TreeGrafter"/>
</dbReference>
<dbReference type="Gene3D" id="3.40.50.1000">
    <property type="entry name" value="HAD superfamily/HAD-like"/>
    <property type="match status" value="1"/>
</dbReference>
<evidence type="ECO:0008006" key="3">
    <source>
        <dbReference type="Google" id="ProtNLM"/>
    </source>
</evidence>
<dbReference type="Proteomes" id="UP000051922">
    <property type="component" value="Unassembled WGS sequence"/>
</dbReference>
<dbReference type="OrthoDB" id="9810101at2"/>
<dbReference type="InterPro" id="IPR036412">
    <property type="entry name" value="HAD-like_sf"/>
</dbReference>
<dbReference type="NCBIfam" id="TIGR00099">
    <property type="entry name" value="Cof-subfamily"/>
    <property type="match status" value="1"/>
</dbReference>
<dbReference type="GO" id="GO:0000287">
    <property type="term" value="F:magnesium ion binding"/>
    <property type="evidence" value="ECO:0007669"/>
    <property type="project" value="TreeGrafter"/>
</dbReference>
<name>A0A0R1U7J6_9LACO</name>
<dbReference type="RefSeq" id="WP_056956345.1">
    <property type="nucleotide sequence ID" value="NZ_AZFJ01000036.1"/>
</dbReference>
<dbReference type="SUPFAM" id="SSF56784">
    <property type="entry name" value="HAD-like"/>
    <property type="match status" value="1"/>
</dbReference>
<dbReference type="PANTHER" id="PTHR10000:SF25">
    <property type="entry name" value="PHOSPHATASE YKRA-RELATED"/>
    <property type="match status" value="1"/>
</dbReference>
<gene>
    <name evidence="1" type="ORF">FC50_GL000123</name>
</gene>
<evidence type="ECO:0000313" key="2">
    <source>
        <dbReference type="Proteomes" id="UP000051922"/>
    </source>
</evidence>
<sequence>MHKTRGLVFFDLDKTLLNEQHGIDPTVRRALDELRANSYQPVIATGRPAAGIRDIMAASGIDSLVALNGQYVELAGDVVFSQTMASDVVARLTQQATARGVMLGYFNADSEWLSGMSPAVVAGYGAIDKPTPPIRPEDYLTQPVHMMMALTENLTDDQVLSAAFPELSFYRNFKFDIDIIPSNVSKVRGIEAVKAALGGHVPTFAFGDGTNDRTMIDFVDHGVAMGNALPEVKAVADYITADYNRGGIVQGLRHLGLIG</sequence>
<dbReference type="InterPro" id="IPR000150">
    <property type="entry name" value="Cof"/>
</dbReference>
<dbReference type="STRING" id="1423783.FC50_GL000123"/>
<dbReference type="InterPro" id="IPR023214">
    <property type="entry name" value="HAD_sf"/>
</dbReference>
<keyword evidence="2" id="KW-1185">Reference proteome</keyword>
<dbReference type="Gene3D" id="3.30.1240.10">
    <property type="match status" value="1"/>
</dbReference>
<dbReference type="AlphaFoldDB" id="A0A0R1U7J6"/>
<protein>
    <recommendedName>
        <fullName evidence="3">HAD superfamily hydrolase</fullName>
    </recommendedName>
</protein>
<organism evidence="1 2">
    <name type="scientific">Lacticaseibacillus pantheris DSM 15945 = JCM 12539 = NBRC 106106</name>
    <dbReference type="NCBI Taxonomy" id="1423783"/>
    <lineage>
        <taxon>Bacteria</taxon>
        <taxon>Bacillati</taxon>
        <taxon>Bacillota</taxon>
        <taxon>Bacilli</taxon>
        <taxon>Lactobacillales</taxon>
        <taxon>Lactobacillaceae</taxon>
        <taxon>Lacticaseibacillus</taxon>
    </lineage>
</organism>
<comment type="caution">
    <text evidence="1">The sequence shown here is derived from an EMBL/GenBank/DDBJ whole genome shotgun (WGS) entry which is preliminary data.</text>
</comment>
<reference evidence="1 2" key="1">
    <citation type="journal article" date="2015" name="Genome Announc.">
        <title>Expanding the biotechnology potential of lactobacilli through comparative genomics of 213 strains and associated genera.</title>
        <authorList>
            <person name="Sun Z."/>
            <person name="Harris H.M."/>
            <person name="McCann A."/>
            <person name="Guo C."/>
            <person name="Argimon S."/>
            <person name="Zhang W."/>
            <person name="Yang X."/>
            <person name="Jeffery I.B."/>
            <person name="Cooney J.C."/>
            <person name="Kagawa T.F."/>
            <person name="Liu W."/>
            <person name="Song Y."/>
            <person name="Salvetti E."/>
            <person name="Wrobel A."/>
            <person name="Rasinkangas P."/>
            <person name="Parkhill J."/>
            <person name="Rea M.C."/>
            <person name="O'Sullivan O."/>
            <person name="Ritari J."/>
            <person name="Douillard F.P."/>
            <person name="Paul Ross R."/>
            <person name="Yang R."/>
            <person name="Briner A.E."/>
            <person name="Felis G.E."/>
            <person name="de Vos W.M."/>
            <person name="Barrangou R."/>
            <person name="Klaenhammer T.R."/>
            <person name="Caufield P.W."/>
            <person name="Cui Y."/>
            <person name="Zhang H."/>
            <person name="O'Toole P.W."/>
        </authorList>
    </citation>
    <scope>NUCLEOTIDE SEQUENCE [LARGE SCALE GENOMIC DNA]</scope>
    <source>
        <strain evidence="1 2">DSM 15945</strain>
    </source>
</reference>
<dbReference type="PATRIC" id="fig|1423783.4.peg.131"/>